<evidence type="ECO:0000313" key="2">
    <source>
        <dbReference type="EMBL" id="KAH0924586.1"/>
    </source>
</evidence>
<reference evidence="2 3" key="1">
    <citation type="submission" date="2021-05" db="EMBL/GenBank/DDBJ databases">
        <title>Genome Assembly of Synthetic Allotetraploid Brassica napus Reveals Homoeologous Exchanges between Subgenomes.</title>
        <authorList>
            <person name="Davis J.T."/>
        </authorList>
    </citation>
    <scope>NUCLEOTIDE SEQUENCE [LARGE SCALE GENOMIC DNA]</scope>
    <source>
        <strain evidence="3">cv. Da-Ae</strain>
        <tissue evidence="2">Seedling</tissue>
    </source>
</reference>
<comment type="caution">
    <text evidence="2">The sequence shown here is derived from an EMBL/GenBank/DDBJ whole genome shotgun (WGS) entry which is preliminary data.</text>
</comment>
<feature type="region of interest" description="Disordered" evidence="1">
    <location>
        <begin position="226"/>
        <end position="255"/>
    </location>
</feature>
<dbReference type="Proteomes" id="UP000824890">
    <property type="component" value="Unassembled WGS sequence"/>
</dbReference>
<dbReference type="EMBL" id="JAGKQM010000005">
    <property type="protein sequence ID" value="KAH0924586.1"/>
    <property type="molecule type" value="Genomic_DNA"/>
</dbReference>
<dbReference type="PANTHER" id="PTHR35121">
    <property type="entry name" value="HOMEODOMAIN PROTEIN 8, PUTATIVE-RELATED"/>
    <property type="match status" value="1"/>
</dbReference>
<gene>
    <name evidence="2" type="ORF">HID58_016842</name>
</gene>
<evidence type="ECO:0000313" key="3">
    <source>
        <dbReference type="Proteomes" id="UP000824890"/>
    </source>
</evidence>
<evidence type="ECO:0000256" key="1">
    <source>
        <dbReference type="SAM" id="MobiDB-lite"/>
    </source>
</evidence>
<sequence length="255" mass="29317">MSAADGIFRCIFEGCISGLDSAIERRPYHKNCDCALHDGAKKSQNQRRKPCRRHGSSESISFPIRRSWSEGNIMAMNFPAASSSSSSNLQSLSSSSSLATLADLPAETAAVVDQRRPRQLGWTIDEGEDIPGQLLVNVIRQNLLHPRVYVEQNRDLPYERRVAVASRSRETSQLRLPERTIGDEINGVRFEFLGEDFERERLWVWRWRPRMERRRDIAAKEGKLLFGSDRRKNKTKQMRNDQRRGEEAVKPSWAF</sequence>
<dbReference type="PANTHER" id="PTHR35121:SF2">
    <property type="entry name" value="SWIM-TYPE DOMAIN-CONTAINING PROTEIN"/>
    <property type="match status" value="1"/>
</dbReference>
<name>A0ABQ8D5D5_BRANA</name>
<keyword evidence="3" id="KW-1185">Reference proteome</keyword>
<feature type="compositionally biased region" description="Basic and acidic residues" evidence="1">
    <location>
        <begin position="238"/>
        <end position="249"/>
    </location>
</feature>
<accession>A0ABQ8D5D5</accession>
<proteinExistence type="predicted"/>
<organism evidence="2 3">
    <name type="scientific">Brassica napus</name>
    <name type="common">Rape</name>
    <dbReference type="NCBI Taxonomy" id="3708"/>
    <lineage>
        <taxon>Eukaryota</taxon>
        <taxon>Viridiplantae</taxon>
        <taxon>Streptophyta</taxon>
        <taxon>Embryophyta</taxon>
        <taxon>Tracheophyta</taxon>
        <taxon>Spermatophyta</taxon>
        <taxon>Magnoliopsida</taxon>
        <taxon>eudicotyledons</taxon>
        <taxon>Gunneridae</taxon>
        <taxon>Pentapetalae</taxon>
        <taxon>rosids</taxon>
        <taxon>malvids</taxon>
        <taxon>Brassicales</taxon>
        <taxon>Brassicaceae</taxon>
        <taxon>Brassiceae</taxon>
        <taxon>Brassica</taxon>
    </lineage>
</organism>
<protein>
    <submittedName>
        <fullName evidence="2">Uncharacterized protein</fullName>
    </submittedName>
</protein>